<evidence type="ECO:0000313" key="8">
    <source>
        <dbReference type="EMBL" id="GAA4713455.1"/>
    </source>
</evidence>
<evidence type="ECO:0000313" key="9">
    <source>
        <dbReference type="Proteomes" id="UP001500556"/>
    </source>
</evidence>
<dbReference type="InterPro" id="IPR007627">
    <property type="entry name" value="RNA_pol_sigma70_r2"/>
</dbReference>
<dbReference type="Proteomes" id="UP001500556">
    <property type="component" value="Unassembled WGS sequence"/>
</dbReference>
<proteinExistence type="inferred from homology"/>
<dbReference type="EMBL" id="BAABLO010000001">
    <property type="protein sequence ID" value="GAA4713455.1"/>
    <property type="molecule type" value="Genomic_DNA"/>
</dbReference>
<evidence type="ECO:0000259" key="7">
    <source>
        <dbReference type="Pfam" id="PF08281"/>
    </source>
</evidence>
<dbReference type="Gene3D" id="1.10.10.10">
    <property type="entry name" value="Winged helix-like DNA-binding domain superfamily/Winged helix DNA-binding domain"/>
    <property type="match status" value="1"/>
</dbReference>
<sequence length="166" mass="18106">MLRSMGVQLPAFQLLVDDHWRDVARLAHVLAGPVDGDDVAQQAWTQALAAYPSLRSATNLRSWLLTITHRCAMDAHRGRARRAVPHDDPASLAHRVPVVDGADADLPDEPLWSAVHALPPRQREAVVLKYVADLDHPTIAAALGCSPAMSRRLVSDALATLRKDLP</sequence>
<dbReference type="CDD" id="cd06171">
    <property type="entry name" value="Sigma70_r4"/>
    <property type="match status" value="1"/>
</dbReference>
<keyword evidence="2" id="KW-0805">Transcription regulation</keyword>
<comment type="caution">
    <text evidence="8">The sequence shown here is derived from an EMBL/GenBank/DDBJ whole genome shotgun (WGS) entry which is preliminary data.</text>
</comment>
<evidence type="ECO:0000256" key="4">
    <source>
        <dbReference type="ARBA" id="ARBA00023125"/>
    </source>
</evidence>
<protein>
    <submittedName>
        <fullName evidence="8">RNA polymerase sigma factor</fullName>
    </submittedName>
</protein>
<dbReference type="SUPFAM" id="SSF88946">
    <property type="entry name" value="Sigma2 domain of RNA polymerase sigma factors"/>
    <property type="match status" value="1"/>
</dbReference>
<feature type="domain" description="RNA polymerase sigma-70 region 2" evidence="6">
    <location>
        <begin position="15"/>
        <end position="82"/>
    </location>
</feature>
<evidence type="ECO:0000256" key="5">
    <source>
        <dbReference type="ARBA" id="ARBA00023163"/>
    </source>
</evidence>
<evidence type="ECO:0000256" key="2">
    <source>
        <dbReference type="ARBA" id="ARBA00023015"/>
    </source>
</evidence>
<dbReference type="InterPro" id="IPR013324">
    <property type="entry name" value="RNA_pol_sigma_r3/r4-like"/>
</dbReference>
<dbReference type="SUPFAM" id="SSF88659">
    <property type="entry name" value="Sigma3 and sigma4 domains of RNA polymerase sigma factors"/>
    <property type="match status" value="1"/>
</dbReference>
<comment type="similarity">
    <text evidence="1">Belongs to the sigma-70 factor family. ECF subfamily.</text>
</comment>
<keyword evidence="4" id="KW-0238">DNA-binding</keyword>
<accession>A0ABP8XTB4</accession>
<keyword evidence="5" id="KW-0804">Transcription</keyword>
<evidence type="ECO:0000256" key="1">
    <source>
        <dbReference type="ARBA" id="ARBA00010641"/>
    </source>
</evidence>
<evidence type="ECO:0000256" key="3">
    <source>
        <dbReference type="ARBA" id="ARBA00023082"/>
    </source>
</evidence>
<dbReference type="Pfam" id="PF04542">
    <property type="entry name" value="Sigma70_r2"/>
    <property type="match status" value="1"/>
</dbReference>
<evidence type="ECO:0000259" key="6">
    <source>
        <dbReference type="Pfam" id="PF04542"/>
    </source>
</evidence>
<organism evidence="8 9">
    <name type="scientific">Pedococcus ginsenosidimutans</name>
    <dbReference type="NCBI Taxonomy" id="490570"/>
    <lineage>
        <taxon>Bacteria</taxon>
        <taxon>Bacillati</taxon>
        <taxon>Actinomycetota</taxon>
        <taxon>Actinomycetes</taxon>
        <taxon>Micrococcales</taxon>
        <taxon>Intrasporangiaceae</taxon>
        <taxon>Pedococcus</taxon>
    </lineage>
</organism>
<reference evidence="9" key="1">
    <citation type="journal article" date="2019" name="Int. J. Syst. Evol. Microbiol.">
        <title>The Global Catalogue of Microorganisms (GCM) 10K type strain sequencing project: providing services to taxonomists for standard genome sequencing and annotation.</title>
        <authorList>
            <consortium name="The Broad Institute Genomics Platform"/>
            <consortium name="The Broad Institute Genome Sequencing Center for Infectious Disease"/>
            <person name="Wu L."/>
            <person name="Ma J."/>
        </authorList>
    </citation>
    <scope>NUCLEOTIDE SEQUENCE [LARGE SCALE GENOMIC DNA]</scope>
    <source>
        <strain evidence="9">JCM 18961</strain>
    </source>
</reference>
<keyword evidence="9" id="KW-1185">Reference proteome</keyword>
<dbReference type="Pfam" id="PF08281">
    <property type="entry name" value="Sigma70_r4_2"/>
    <property type="match status" value="1"/>
</dbReference>
<dbReference type="InterPro" id="IPR013249">
    <property type="entry name" value="RNA_pol_sigma70_r4_t2"/>
</dbReference>
<gene>
    <name evidence="8" type="ORF">GCM10025782_07110</name>
</gene>
<dbReference type="InterPro" id="IPR013325">
    <property type="entry name" value="RNA_pol_sigma_r2"/>
</dbReference>
<dbReference type="NCBIfam" id="TIGR02937">
    <property type="entry name" value="sigma70-ECF"/>
    <property type="match status" value="1"/>
</dbReference>
<name>A0ABP8XTB4_9MICO</name>
<dbReference type="Gene3D" id="1.10.1740.10">
    <property type="match status" value="1"/>
</dbReference>
<dbReference type="InterPro" id="IPR039425">
    <property type="entry name" value="RNA_pol_sigma-70-like"/>
</dbReference>
<dbReference type="InterPro" id="IPR014284">
    <property type="entry name" value="RNA_pol_sigma-70_dom"/>
</dbReference>
<dbReference type="InterPro" id="IPR036388">
    <property type="entry name" value="WH-like_DNA-bd_sf"/>
</dbReference>
<dbReference type="PANTHER" id="PTHR43133">
    <property type="entry name" value="RNA POLYMERASE ECF-TYPE SIGMA FACTO"/>
    <property type="match status" value="1"/>
</dbReference>
<dbReference type="PANTHER" id="PTHR43133:SF8">
    <property type="entry name" value="RNA POLYMERASE SIGMA FACTOR HI_1459-RELATED"/>
    <property type="match status" value="1"/>
</dbReference>
<feature type="domain" description="RNA polymerase sigma factor 70 region 4 type 2" evidence="7">
    <location>
        <begin position="110"/>
        <end position="161"/>
    </location>
</feature>
<keyword evidence="3" id="KW-0731">Sigma factor</keyword>